<proteinExistence type="predicted"/>
<dbReference type="NCBIfam" id="TIGR00254">
    <property type="entry name" value="GGDEF"/>
    <property type="match status" value="1"/>
</dbReference>
<feature type="domain" description="GGDEF" evidence="2">
    <location>
        <begin position="549"/>
        <end position="682"/>
    </location>
</feature>
<dbReference type="SMART" id="SM00065">
    <property type="entry name" value="GAF"/>
    <property type="match status" value="1"/>
</dbReference>
<dbReference type="FunFam" id="3.30.70.270:FF:000001">
    <property type="entry name" value="Diguanylate cyclase domain protein"/>
    <property type="match status" value="1"/>
</dbReference>
<dbReference type="PROSITE" id="PS50887">
    <property type="entry name" value="GGDEF"/>
    <property type="match status" value="1"/>
</dbReference>
<dbReference type="PANTHER" id="PTHR44757:SF2">
    <property type="entry name" value="BIOFILM ARCHITECTURE MAINTENANCE PROTEIN MBAA"/>
    <property type="match status" value="1"/>
</dbReference>
<dbReference type="Gene3D" id="3.30.70.270">
    <property type="match status" value="1"/>
</dbReference>
<dbReference type="Pfam" id="PF13185">
    <property type="entry name" value="GAF_2"/>
    <property type="match status" value="1"/>
</dbReference>
<dbReference type="SUPFAM" id="SSF141868">
    <property type="entry name" value="EAL domain-like"/>
    <property type="match status" value="1"/>
</dbReference>
<dbReference type="Gene3D" id="3.20.20.450">
    <property type="entry name" value="EAL domain"/>
    <property type="match status" value="1"/>
</dbReference>
<dbReference type="InterPro" id="IPR035919">
    <property type="entry name" value="EAL_sf"/>
</dbReference>
<dbReference type="AlphaFoldDB" id="A0A6J4IG80"/>
<dbReference type="InterPro" id="IPR052155">
    <property type="entry name" value="Biofilm_reg_signaling"/>
</dbReference>
<evidence type="ECO:0000259" key="1">
    <source>
        <dbReference type="PROSITE" id="PS50883"/>
    </source>
</evidence>
<dbReference type="SUPFAM" id="SSF55073">
    <property type="entry name" value="Nucleotide cyclase"/>
    <property type="match status" value="1"/>
</dbReference>
<evidence type="ECO:0000313" key="3">
    <source>
        <dbReference type="EMBL" id="CAA9249471.1"/>
    </source>
</evidence>
<dbReference type="Gene3D" id="3.30.450.40">
    <property type="match status" value="1"/>
</dbReference>
<dbReference type="CDD" id="cd01949">
    <property type="entry name" value="GGDEF"/>
    <property type="match status" value="1"/>
</dbReference>
<reference evidence="3" key="1">
    <citation type="submission" date="2020-02" db="EMBL/GenBank/DDBJ databases">
        <authorList>
            <person name="Meier V. D."/>
        </authorList>
    </citation>
    <scope>NUCLEOTIDE SEQUENCE</scope>
    <source>
        <strain evidence="3">AVDCRST_MAG50</strain>
    </source>
</reference>
<sequence length="947" mass="103701">MSATAKVQRSVREVSREVPEMLLKYLTHALDPAGLVQLADMLEIPCEGMERSPRWERFDDVVRLFEAASVLTGDLQLGRRSGEECFWDGTESSIEVLLSIPSVGLAVKGLVEYGTRIAPTRPLKITSYGDDHCVISATYLTPAFGHKVFCDFTAGYYTQLPLIFGKLASVVETRCQLDGAPSCLYRVAWRPDPSMRRDVPDPAEGPARAAEEIRRFEALQEMASSFVEARDVSEVLQRILDQVSTALLAPRYLLVTQLDDRQPRQVHSYGFSEDRAEAYADRILAGELSEADGVLDVEIGSEGKVLGHLVAFFTTHGTIHERDRRVLKAYARHATAALEVIASLDGARRDRDLAKALLHLARDLAEVGTSEDICARLVRAVPAVTGAEMGTVWRISESGDQLVLAGSVVTTSSDRPLPDRIDMSEMPRLKRAIERPKAIFLDASKVPASLAAAFRERNVAAAVPIVSKGTLFGIVTAGFRSDPSEAERVDILERLTGLADHAATALENAQLLERMQHETLHDRLTGLANRPLVEDRSKLAFAMAARSGKSVGLLFVDLDRFKIVNDTLGHSAGDDLICQVADRMVDCMRTTDTLARLGGDEFVVLLPEISGVDIAVEVADRLIRALDRPFMVLGHELFISCSVGVACSPGDGLDYQTLMLHADGAMYAAKANGRNAFAVQAPSVQEPRRQQLDLESQLHKAVENDELRVLYQPQIDLTTMRMVGVEALVRWQHPTLGMLAPDKFLPLAEESGMIVPIDAWVRRTAFRQAAAWSAAGNPLRVAVNLSTRDLANPDLPELVRREMAHAEVSPSLVELEITDRAVLSEEDLPIVIDSLHALGVRLAIDDFGTGTSVLGRLHSSPVDTLKIDRSFVRAMAEDAPEAPLVRAIITLAHSLNLDVVAEGVETIAQGRVLRRYGCEMAQGFLFSRPVSPDQIDVLCEDLPQLPA</sequence>
<dbReference type="SMART" id="SM00267">
    <property type="entry name" value="GGDEF"/>
    <property type="match status" value="1"/>
</dbReference>
<dbReference type="SMART" id="SM00052">
    <property type="entry name" value="EAL"/>
    <property type="match status" value="1"/>
</dbReference>
<dbReference type="Pfam" id="PF00990">
    <property type="entry name" value="GGDEF"/>
    <property type="match status" value="1"/>
</dbReference>
<dbReference type="InterPro" id="IPR029787">
    <property type="entry name" value="Nucleotide_cyclase"/>
</dbReference>
<dbReference type="CDD" id="cd01948">
    <property type="entry name" value="EAL"/>
    <property type="match status" value="1"/>
</dbReference>
<dbReference type="PANTHER" id="PTHR44757">
    <property type="entry name" value="DIGUANYLATE CYCLASE DGCP"/>
    <property type="match status" value="1"/>
</dbReference>
<gene>
    <name evidence="3" type="ORF">AVDCRST_MAG50-2520</name>
</gene>
<protein>
    <submittedName>
        <fullName evidence="3">Diguanylate cyclase/phosphodiesterase (GGDEF &amp; EAL domains) with PAS/PAC sensor(S)</fullName>
    </submittedName>
</protein>
<dbReference type="InterPro" id="IPR029016">
    <property type="entry name" value="GAF-like_dom_sf"/>
</dbReference>
<evidence type="ECO:0000259" key="2">
    <source>
        <dbReference type="PROSITE" id="PS50887"/>
    </source>
</evidence>
<dbReference type="InterPro" id="IPR043128">
    <property type="entry name" value="Rev_trsase/Diguanyl_cyclase"/>
</dbReference>
<dbReference type="Pfam" id="PF00563">
    <property type="entry name" value="EAL"/>
    <property type="match status" value="1"/>
</dbReference>
<name>A0A6J4IG80_9ACTN</name>
<dbReference type="InterPro" id="IPR003018">
    <property type="entry name" value="GAF"/>
</dbReference>
<feature type="domain" description="EAL" evidence="1">
    <location>
        <begin position="691"/>
        <end position="943"/>
    </location>
</feature>
<dbReference type="InterPro" id="IPR000160">
    <property type="entry name" value="GGDEF_dom"/>
</dbReference>
<dbReference type="SUPFAM" id="SSF55781">
    <property type="entry name" value="GAF domain-like"/>
    <property type="match status" value="2"/>
</dbReference>
<accession>A0A6J4IG80</accession>
<organism evidence="3">
    <name type="scientific">uncultured Acidimicrobiales bacterium</name>
    <dbReference type="NCBI Taxonomy" id="310071"/>
    <lineage>
        <taxon>Bacteria</taxon>
        <taxon>Bacillati</taxon>
        <taxon>Actinomycetota</taxon>
        <taxon>Acidimicrobiia</taxon>
        <taxon>Acidimicrobiales</taxon>
        <taxon>environmental samples</taxon>
    </lineage>
</organism>
<dbReference type="PROSITE" id="PS50883">
    <property type="entry name" value="EAL"/>
    <property type="match status" value="1"/>
</dbReference>
<dbReference type="InterPro" id="IPR001633">
    <property type="entry name" value="EAL_dom"/>
</dbReference>
<dbReference type="EMBL" id="CADCTF010000104">
    <property type="protein sequence ID" value="CAA9249471.1"/>
    <property type="molecule type" value="Genomic_DNA"/>
</dbReference>